<feature type="domain" description="Protein kinase" evidence="7">
    <location>
        <begin position="41"/>
        <end position="353"/>
    </location>
</feature>
<keyword evidence="9" id="KW-1185">Reference proteome</keyword>
<protein>
    <submittedName>
        <fullName evidence="8">Protein kinase domain-containing protein</fullName>
    </submittedName>
</protein>
<feature type="active site" description="Proton acceptor" evidence="3">
    <location>
        <position position="225"/>
    </location>
</feature>
<dbReference type="PIRSF" id="PIRSF037993">
    <property type="entry name" value="STPK_Pim-1"/>
    <property type="match status" value="1"/>
</dbReference>
<dbReference type="EMBL" id="JACAZE010000032">
    <property type="protein sequence ID" value="KAF7288644.1"/>
    <property type="molecule type" value="Genomic_DNA"/>
</dbReference>
<evidence type="ECO:0000259" key="7">
    <source>
        <dbReference type="PROSITE" id="PS50011"/>
    </source>
</evidence>
<keyword evidence="8" id="KW-0418">Kinase</keyword>
<keyword evidence="6" id="KW-0723">Serine/threonine-protein kinase</keyword>
<evidence type="ECO:0000256" key="2">
    <source>
        <dbReference type="ARBA" id="ARBA00022840"/>
    </source>
</evidence>
<feature type="binding site" evidence="4">
    <location>
        <begin position="47"/>
        <end position="55"/>
    </location>
    <ligand>
        <name>ATP</name>
        <dbReference type="ChEBI" id="CHEBI:30616"/>
    </ligand>
</feature>
<keyword evidence="8" id="KW-0808">Transferase</keyword>
<dbReference type="GO" id="GO:0005524">
    <property type="term" value="F:ATP binding"/>
    <property type="evidence" value="ECO:0007669"/>
    <property type="project" value="UniProtKB-UniRule"/>
</dbReference>
<dbReference type="GO" id="GO:0035556">
    <property type="term" value="P:intracellular signal transduction"/>
    <property type="evidence" value="ECO:0007669"/>
    <property type="project" value="TreeGrafter"/>
</dbReference>
<dbReference type="InterPro" id="IPR000719">
    <property type="entry name" value="Prot_kinase_dom"/>
</dbReference>
<feature type="binding site" evidence="5">
    <location>
        <position position="74"/>
    </location>
    <ligand>
        <name>ATP</name>
        <dbReference type="ChEBI" id="CHEBI:30616"/>
    </ligand>
</feature>
<evidence type="ECO:0000256" key="1">
    <source>
        <dbReference type="ARBA" id="ARBA00022741"/>
    </source>
</evidence>
<evidence type="ECO:0000256" key="4">
    <source>
        <dbReference type="PIRSR" id="PIRSR037993-2"/>
    </source>
</evidence>
<evidence type="ECO:0000256" key="6">
    <source>
        <dbReference type="RuleBase" id="RU000304"/>
    </source>
</evidence>
<dbReference type="Pfam" id="PF00069">
    <property type="entry name" value="Pkinase"/>
    <property type="match status" value="2"/>
</dbReference>
<dbReference type="Proteomes" id="UP000613580">
    <property type="component" value="Unassembled WGS sequence"/>
</dbReference>
<dbReference type="PANTHER" id="PTHR24346">
    <property type="entry name" value="MAP/MICROTUBULE AFFINITY-REGULATING KINASE"/>
    <property type="match status" value="1"/>
</dbReference>
<gene>
    <name evidence="8" type="ORF">HMN09_01370300</name>
</gene>
<dbReference type="InterPro" id="IPR017348">
    <property type="entry name" value="PIM1/2/3"/>
</dbReference>
<dbReference type="AlphaFoldDB" id="A0A8H6VP99"/>
<dbReference type="Gene3D" id="3.30.200.20">
    <property type="entry name" value="Phosphorylase Kinase, domain 1"/>
    <property type="match status" value="1"/>
</dbReference>
<dbReference type="PROSITE" id="PS00108">
    <property type="entry name" value="PROTEIN_KINASE_ST"/>
    <property type="match status" value="1"/>
</dbReference>
<dbReference type="InterPro" id="IPR017441">
    <property type="entry name" value="Protein_kinase_ATP_BS"/>
</dbReference>
<dbReference type="OrthoDB" id="10252171at2759"/>
<dbReference type="SMART" id="SM00220">
    <property type="entry name" value="S_TKc"/>
    <property type="match status" value="1"/>
</dbReference>
<dbReference type="GO" id="GO:0043066">
    <property type="term" value="P:negative regulation of apoptotic process"/>
    <property type="evidence" value="ECO:0007669"/>
    <property type="project" value="InterPro"/>
</dbReference>
<comment type="similarity">
    <text evidence="6">Belongs to the protein kinase superfamily.</text>
</comment>
<dbReference type="PANTHER" id="PTHR24346:SF72">
    <property type="entry name" value="CAMK PROTEIN KINASE"/>
    <property type="match status" value="1"/>
</dbReference>
<feature type="binding site" evidence="4">
    <location>
        <position position="124"/>
    </location>
    <ligand>
        <name>ATP</name>
        <dbReference type="ChEBI" id="CHEBI:30616"/>
    </ligand>
</feature>
<dbReference type="GO" id="GO:0045719">
    <property type="term" value="P:negative regulation of glycogen biosynthetic process"/>
    <property type="evidence" value="ECO:0007669"/>
    <property type="project" value="TreeGrafter"/>
</dbReference>
<comment type="caution">
    <text evidence="8">The sequence shown here is derived from an EMBL/GenBank/DDBJ whole genome shotgun (WGS) entry which is preliminary data.</text>
</comment>
<evidence type="ECO:0000313" key="9">
    <source>
        <dbReference type="Proteomes" id="UP000613580"/>
    </source>
</evidence>
<evidence type="ECO:0000256" key="5">
    <source>
        <dbReference type="PROSITE-ProRule" id="PRU10141"/>
    </source>
</evidence>
<organism evidence="8 9">
    <name type="scientific">Mycena chlorophos</name>
    <name type="common">Agaric fungus</name>
    <name type="synonym">Agaricus chlorophos</name>
    <dbReference type="NCBI Taxonomy" id="658473"/>
    <lineage>
        <taxon>Eukaryota</taxon>
        <taxon>Fungi</taxon>
        <taxon>Dikarya</taxon>
        <taxon>Basidiomycota</taxon>
        <taxon>Agaricomycotina</taxon>
        <taxon>Agaricomycetes</taxon>
        <taxon>Agaricomycetidae</taxon>
        <taxon>Agaricales</taxon>
        <taxon>Marasmiineae</taxon>
        <taxon>Mycenaceae</taxon>
        <taxon>Mycena</taxon>
    </lineage>
</organism>
<dbReference type="GO" id="GO:0005634">
    <property type="term" value="C:nucleus"/>
    <property type="evidence" value="ECO:0007669"/>
    <property type="project" value="TreeGrafter"/>
</dbReference>
<feature type="binding site" evidence="4">
    <location>
        <position position="184"/>
    </location>
    <ligand>
        <name>ATP</name>
        <dbReference type="ChEBI" id="CHEBI:30616"/>
    </ligand>
</feature>
<dbReference type="GO" id="GO:0005829">
    <property type="term" value="C:cytosol"/>
    <property type="evidence" value="ECO:0007669"/>
    <property type="project" value="TreeGrafter"/>
</dbReference>
<dbReference type="PROSITE" id="PS50011">
    <property type="entry name" value="PROTEIN_KINASE_DOM"/>
    <property type="match status" value="1"/>
</dbReference>
<keyword evidence="1 5" id="KW-0547">Nucleotide-binding</keyword>
<sequence length="355" mass="39968">MYPATDAKVGSPVVYPSTASGLVSPRFPRQHTFNPRFARDYTLLEELGSGGYSFVMVALHRPSGLECAVKFIVKAKIPARAWMLLDDGSRLPSEIVLLRAIDHAHVVKFIEWFEDEDHFYLVQELHGSPWFRTSPSPTISASSSLPSLSPSDSTDSITLSPPITPPSSPFCAPQLRYPRRPSYDLFEFIEQHKEKRLSEDQARCVLKQVVEAVFFLDGHGLTHRDIKDENIVIDDAMLVKLVDFGSCVVEKLPRPYHTTFFGTSAYASPEILKKQPYQAPPAEVFSIGVLLVFMLTGYSPFLTPRDAMEGNIVLTELPKELHESPALDLIRVCLEVDVQKRATIEQVRAHPWLRY</sequence>
<dbReference type="Gene3D" id="1.10.510.10">
    <property type="entry name" value="Transferase(Phosphotransferase) domain 1"/>
    <property type="match status" value="1"/>
</dbReference>
<dbReference type="GO" id="GO:0004674">
    <property type="term" value="F:protein serine/threonine kinase activity"/>
    <property type="evidence" value="ECO:0007669"/>
    <property type="project" value="UniProtKB-KW"/>
</dbReference>
<reference evidence="8" key="1">
    <citation type="submission" date="2020-05" db="EMBL/GenBank/DDBJ databases">
        <title>Mycena genomes resolve the evolution of fungal bioluminescence.</title>
        <authorList>
            <person name="Tsai I.J."/>
        </authorList>
    </citation>
    <scope>NUCLEOTIDE SEQUENCE</scope>
    <source>
        <strain evidence="8">110903Hualien_Pintung</strain>
    </source>
</reference>
<keyword evidence="2 4" id="KW-0067">ATP-binding</keyword>
<dbReference type="InterPro" id="IPR008271">
    <property type="entry name" value="Ser/Thr_kinase_AS"/>
</dbReference>
<name>A0A8H6VP99_MYCCL</name>
<accession>A0A8H6VP99</accession>
<dbReference type="InterPro" id="IPR011009">
    <property type="entry name" value="Kinase-like_dom_sf"/>
</dbReference>
<proteinExistence type="inferred from homology"/>
<dbReference type="SUPFAM" id="SSF56112">
    <property type="entry name" value="Protein kinase-like (PK-like)"/>
    <property type="match status" value="1"/>
</dbReference>
<evidence type="ECO:0000256" key="3">
    <source>
        <dbReference type="PIRSR" id="PIRSR037993-1"/>
    </source>
</evidence>
<feature type="binding site" evidence="4">
    <location>
        <position position="70"/>
    </location>
    <ligand>
        <name>ATP</name>
        <dbReference type="ChEBI" id="CHEBI:30616"/>
    </ligand>
</feature>
<evidence type="ECO:0000313" key="8">
    <source>
        <dbReference type="EMBL" id="KAF7288644.1"/>
    </source>
</evidence>
<dbReference type="PROSITE" id="PS00107">
    <property type="entry name" value="PROTEIN_KINASE_ATP"/>
    <property type="match status" value="1"/>
</dbReference>